<evidence type="ECO:0000256" key="3">
    <source>
        <dbReference type="SAM" id="SignalP"/>
    </source>
</evidence>
<keyword evidence="2" id="KW-0472">Membrane</keyword>
<feature type="chain" id="PRO_5044629036" description="Mid2 domain-containing protein" evidence="3">
    <location>
        <begin position="29"/>
        <end position="361"/>
    </location>
</feature>
<evidence type="ECO:0000256" key="2">
    <source>
        <dbReference type="SAM" id="Phobius"/>
    </source>
</evidence>
<name>A0A6A6YCT1_9PEZI</name>
<feature type="transmembrane region" description="Helical" evidence="2">
    <location>
        <begin position="252"/>
        <end position="278"/>
    </location>
</feature>
<feature type="compositionally biased region" description="Basic and acidic residues" evidence="1">
    <location>
        <begin position="329"/>
        <end position="361"/>
    </location>
</feature>
<feature type="region of interest" description="Disordered" evidence="1">
    <location>
        <begin position="320"/>
        <end position="361"/>
    </location>
</feature>
<dbReference type="EMBL" id="MU003707">
    <property type="protein sequence ID" value="KAF2806378.1"/>
    <property type="molecule type" value="Genomic_DNA"/>
</dbReference>
<evidence type="ECO:0000313" key="5">
    <source>
        <dbReference type="Proteomes" id="UP000504636"/>
    </source>
</evidence>
<dbReference type="AlphaFoldDB" id="A0A6A6YCT1"/>
<evidence type="ECO:0008006" key="7">
    <source>
        <dbReference type="Google" id="ProtNLM"/>
    </source>
</evidence>
<dbReference type="OrthoDB" id="5215637at2759"/>
<feature type="region of interest" description="Disordered" evidence="1">
    <location>
        <begin position="140"/>
        <end position="211"/>
    </location>
</feature>
<proteinExistence type="predicted"/>
<reference evidence="6" key="2">
    <citation type="submission" date="2020-04" db="EMBL/GenBank/DDBJ databases">
        <authorList>
            <consortium name="NCBI Genome Project"/>
        </authorList>
    </citation>
    <scope>NUCLEOTIDE SEQUENCE</scope>
    <source>
        <strain evidence="6">CBS 304.34</strain>
    </source>
</reference>
<organism evidence="4">
    <name type="scientific">Mytilinidion resinicola</name>
    <dbReference type="NCBI Taxonomy" id="574789"/>
    <lineage>
        <taxon>Eukaryota</taxon>
        <taxon>Fungi</taxon>
        <taxon>Dikarya</taxon>
        <taxon>Ascomycota</taxon>
        <taxon>Pezizomycotina</taxon>
        <taxon>Dothideomycetes</taxon>
        <taxon>Pleosporomycetidae</taxon>
        <taxon>Mytilinidiales</taxon>
        <taxon>Mytilinidiaceae</taxon>
        <taxon>Mytilinidion</taxon>
    </lineage>
</organism>
<keyword evidence="3" id="KW-0732">Signal</keyword>
<dbReference type="Proteomes" id="UP000504636">
    <property type="component" value="Unplaced"/>
</dbReference>
<feature type="compositionally biased region" description="Polar residues" evidence="1">
    <location>
        <begin position="198"/>
        <end position="211"/>
    </location>
</feature>
<accession>A0A6A6YCT1</accession>
<gene>
    <name evidence="4 6" type="ORF">BDZ99DRAFT_573903</name>
</gene>
<evidence type="ECO:0000313" key="6">
    <source>
        <dbReference type="RefSeq" id="XP_033573342.1"/>
    </source>
</evidence>
<dbReference type="GeneID" id="54469219"/>
<reference evidence="6" key="3">
    <citation type="submission" date="2025-04" db="UniProtKB">
        <authorList>
            <consortium name="RefSeq"/>
        </authorList>
    </citation>
    <scope>IDENTIFICATION</scope>
    <source>
        <strain evidence="6">CBS 304.34</strain>
    </source>
</reference>
<feature type="compositionally biased region" description="Low complexity" evidence="1">
    <location>
        <begin position="148"/>
        <end position="197"/>
    </location>
</feature>
<dbReference type="RefSeq" id="XP_033573342.1">
    <property type="nucleotide sequence ID" value="XM_033728326.1"/>
</dbReference>
<feature type="signal peptide" evidence="3">
    <location>
        <begin position="1"/>
        <end position="28"/>
    </location>
</feature>
<evidence type="ECO:0000313" key="4">
    <source>
        <dbReference type="EMBL" id="KAF2806378.1"/>
    </source>
</evidence>
<evidence type="ECO:0000256" key="1">
    <source>
        <dbReference type="SAM" id="MobiDB-lite"/>
    </source>
</evidence>
<sequence>MLRARSSATSAVTSFLLFLLFFPSLIESTCFNPNGTTSTDLPCDPNNDSVCCSEGFYCLSNGLCQDPRYTNPLRLLRGACNDKGWGSCPSFCKSEYPGGDEAVNYCGNGKYCCSSQNCCDDPNTTFLTLGDPSVYATAMQGGDPNIKTTATAQQPQSATAQAASASSNPPNPAQLSASSPTSPASNPSNTDSAAANPTASPQTTPKSSASASYTGPFLATITLAGTTITTTLSTPPSSSAPSTSPSTSTHTYTTAIAVGASIGGTALLLGLLGLGVFLRRRARARKGRALVEMDSGGARNEFEGSEGVWAWMRGKRGDEKEIGGAPVFEMKEREGEGRQGRGGEKEKGKESGRLIGRLDSH</sequence>
<reference evidence="4 6" key="1">
    <citation type="journal article" date="2020" name="Stud. Mycol.">
        <title>101 Dothideomycetes genomes: a test case for predicting lifestyles and emergence of pathogens.</title>
        <authorList>
            <person name="Haridas S."/>
            <person name="Albert R."/>
            <person name="Binder M."/>
            <person name="Bloem J."/>
            <person name="Labutti K."/>
            <person name="Salamov A."/>
            <person name="Andreopoulos B."/>
            <person name="Baker S."/>
            <person name="Barry K."/>
            <person name="Bills G."/>
            <person name="Bluhm B."/>
            <person name="Cannon C."/>
            <person name="Castanera R."/>
            <person name="Culley D."/>
            <person name="Daum C."/>
            <person name="Ezra D."/>
            <person name="Gonzalez J."/>
            <person name="Henrissat B."/>
            <person name="Kuo A."/>
            <person name="Liang C."/>
            <person name="Lipzen A."/>
            <person name="Lutzoni F."/>
            <person name="Magnuson J."/>
            <person name="Mondo S."/>
            <person name="Nolan M."/>
            <person name="Ohm R."/>
            <person name="Pangilinan J."/>
            <person name="Park H.-J."/>
            <person name="Ramirez L."/>
            <person name="Alfaro M."/>
            <person name="Sun H."/>
            <person name="Tritt A."/>
            <person name="Yoshinaga Y."/>
            <person name="Zwiers L.-H."/>
            <person name="Turgeon B."/>
            <person name="Goodwin S."/>
            <person name="Spatafora J."/>
            <person name="Crous P."/>
            <person name="Grigoriev I."/>
        </authorList>
    </citation>
    <scope>NUCLEOTIDE SEQUENCE</scope>
    <source>
        <strain evidence="4 6">CBS 304.34</strain>
    </source>
</reference>
<keyword evidence="2" id="KW-1133">Transmembrane helix</keyword>
<keyword evidence="5" id="KW-1185">Reference proteome</keyword>
<protein>
    <recommendedName>
        <fullName evidence="7">Mid2 domain-containing protein</fullName>
    </recommendedName>
</protein>
<feature type="region of interest" description="Disordered" evidence="1">
    <location>
        <begin position="230"/>
        <end position="249"/>
    </location>
</feature>
<keyword evidence="2" id="KW-0812">Transmembrane</keyword>